<keyword evidence="1" id="KW-1133">Transmembrane helix</keyword>
<dbReference type="EMBL" id="VHSH01000001">
    <property type="protein sequence ID" value="TQV83253.1"/>
    <property type="molecule type" value="Genomic_DNA"/>
</dbReference>
<feature type="transmembrane region" description="Helical" evidence="1">
    <location>
        <begin position="56"/>
        <end position="80"/>
    </location>
</feature>
<protein>
    <submittedName>
        <fullName evidence="2">DUF2975 domain-containing protein</fullName>
    </submittedName>
</protein>
<dbReference type="Pfam" id="PF11188">
    <property type="entry name" value="DUF2975"/>
    <property type="match status" value="1"/>
</dbReference>
<dbReference type="InterPro" id="IPR021354">
    <property type="entry name" value="DUF2975"/>
</dbReference>
<dbReference type="RefSeq" id="WP_142894362.1">
    <property type="nucleotide sequence ID" value="NZ_ML660052.1"/>
</dbReference>
<evidence type="ECO:0000256" key="1">
    <source>
        <dbReference type="SAM" id="Phobius"/>
    </source>
</evidence>
<name>A0A545U1H0_9PROT</name>
<dbReference type="AlphaFoldDB" id="A0A545U1H0"/>
<feature type="transmembrane region" description="Helical" evidence="1">
    <location>
        <begin position="12"/>
        <end position="36"/>
    </location>
</feature>
<comment type="caution">
    <text evidence="2">The sequence shown here is derived from an EMBL/GenBank/DDBJ whole genome shotgun (WGS) entry which is preliminary data.</text>
</comment>
<feature type="transmembrane region" description="Helical" evidence="1">
    <location>
        <begin position="148"/>
        <end position="165"/>
    </location>
</feature>
<proteinExistence type="predicted"/>
<feature type="transmembrane region" description="Helical" evidence="1">
    <location>
        <begin position="101"/>
        <end position="128"/>
    </location>
</feature>
<dbReference type="Proteomes" id="UP000315252">
    <property type="component" value="Unassembled WGS sequence"/>
</dbReference>
<gene>
    <name evidence="2" type="ORF">FKG95_01235</name>
</gene>
<accession>A0A545U1H0</accession>
<evidence type="ECO:0000313" key="2">
    <source>
        <dbReference type="EMBL" id="TQV83253.1"/>
    </source>
</evidence>
<keyword evidence="1" id="KW-0812">Transmembrane</keyword>
<dbReference type="OrthoDB" id="7849390at2"/>
<sequence length="178" mass="19086">MSNLNRIRRAGRVMSGLCSAIIVVLPLGLALIWANLETLGPAMVGQAVPDLRFGNHGAGTLILGFAISMIPVLVLIYGLIQLRRLFGLYGQGRIFSSLHALYLRRFALASILSVFAQIVSSSLISVVLTFHNPPGARHLTVSVTSDHLGTVFLGSVLLVIAWIMVEGSKIAEDNAQIV</sequence>
<keyword evidence="1" id="KW-0472">Membrane</keyword>
<organism evidence="2 3">
    <name type="scientific">Denitrobaculum tricleocarpae</name>
    <dbReference type="NCBI Taxonomy" id="2591009"/>
    <lineage>
        <taxon>Bacteria</taxon>
        <taxon>Pseudomonadati</taxon>
        <taxon>Pseudomonadota</taxon>
        <taxon>Alphaproteobacteria</taxon>
        <taxon>Rhodospirillales</taxon>
        <taxon>Rhodospirillaceae</taxon>
        <taxon>Denitrobaculum</taxon>
    </lineage>
</organism>
<evidence type="ECO:0000313" key="3">
    <source>
        <dbReference type="Proteomes" id="UP000315252"/>
    </source>
</evidence>
<reference evidence="2 3" key="1">
    <citation type="submission" date="2019-06" db="EMBL/GenBank/DDBJ databases">
        <title>Whole genome sequence for Rhodospirillaceae sp. R148.</title>
        <authorList>
            <person name="Wang G."/>
        </authorList>
    </citation>
    <scope>NUCLEOTIDE SEQUENCE [LARGE SCALE GENOMIC DNA]</scope>
    <source>
        <strain evidence="2 3">R148</strain>
    </source>
</reference>
<keyword evidence="3" id="KW-1185">Reference proteome</keyword>